<dbReference type="Proteomes" id="UP001152607">
    <property type="component" value="Unassembled WGS sequence"/>
</dbReference>
<name>A0A9W4XXY0_9PLEO</name>
<reference evidence="2" key="1">
    <citation type="submission" date="2023-01" db="EMBL/GenBank/DDBJ databases">
        <authorList>
            <person name="Van Ghelder C."/>
            <person name="Rancurel C."/>
        </authorList>
    </citation>
    <scope>NUCLEOTIDE SEQUENCE</scope>
    <source>
        <strain evidence="2">CNCM I-4278</strain>
    </source>
</reference>
<accession>A0A9W4XXY0</accession>
<gene>
    <name evidence="2" type="ORF">PDIGIT_LOCUS11809</name>
</gene>
<keyword evidence="1" id="KW-0175">Coiled coil</keyword>
<protein>
    <submittedName>
        <fullName evidence="2">Uncharacterized protein</fullName>
    </submittedName>
</protein>
<evidence type="ECO:0000256" key="1">
    <source>
        <dbReference type="SAM" id="Coils"/>
    </source>
</evidence>
<dbReference type="AlphaFoldDB" id="A0A9W4XXY0"/>
<keyword evidence="3" id="KW-1185">Reference proteome</keyword>
<evidence type="ECO:0000313" key="2">
    <source>
        <dbReference type="EMBL" id="CAI6338677.1"/>
    </source>
</evidence>
<dbReference type="OrthoDB" id="3800288at2759"/>
<feature type="coiled-coil region" evidence="1">
    <location>
        <begin position="96"/>
        <end position="147"/>
    </location>
</feature>
<comment type="caution">
    <text evidence="2">The sequence shown here is derived from an EMBL/GenBank/DDBJ whole genome shotgun (WGS) entry which is preliminary data.</text>
</comment>
<organism evidence="2 3">
    <name type="scientific">Periconia digitata</name>
    <dbReference type="NCBI Taxonomy" id="1303443"/>
    <lineage>
        <taxon>Eukaryota</taxon>
        <taxon>Fungi</taxon>
        <taxon>Dikarya</taxon>
        <taxon>Ascomycota</taxon>
        <taxon>Pezizomycotina</taxon>
        <taxon>Dothideomycetes</taxon>
        <taxon>Pleosporomycetidae</taxon>
        <taxon>Pleosporales</taxon>
        <taxon>Massarineae</taxon>
        <taxon>Periconiaceae</taxon>
        <taxon>Periconia</taxon>
    </lineage>
</organism>
<proteinExistence type="predicted"/>
<evidence type="ECO:0000313" key="3">
    <source>
        <dbReference type="Proteomes" id="UP001152607"/>
    </source>
</evidence>
<sequence>MSESLEEQQYEAASDAFDEEDMEECIRLAKQNLTEPDITSYYFMQNCILLAIALEDWNEGEEWHRTAEQKYWTCYAKSRSRNDAATLEDLKGLKGLKQLREDLDGLKEYLEHMKLTNSIYREDAEAVAETENEVEEAADRMVDLALAPAKQAP</sequence>
<dbReference type="EMBL" id="CAOQHR010000008">
    <property type="protein sequence ID" value="CAI6338677.1"/>
    <property type="molecule type" value="Genomic_DNA"/>
</dbReference>